<evidence type="ECO:0000256" key="1">
    <source>
        <dbReference type="ARBA" id="ARBA00023015"/>
    </source>
</evidence>
<keyword evidence="6" id="KW-1185">Reference proteome</keyword>
<feature type="domain" description="HTH hxlR-type" evidence="4">
    <location>
        <begin position="9"/>
        <end position="108"/>
    </location>
</feature>
<dbReference type="Proteomes" id="UP001596047">
    <property type="component" value="Unassembled WGS sequence"/>
</dbReference>
<proteinExistence type="predicted"/>
<keyword evidence="3" id="KW-0804">Transcription</keyword>
<dbReference type="PANTHER" id="PTHR33204">
    <property type="entry name" value="TRANSCRIPTIONAL REGULATOR, MARR FAMILY"/>
    <property type="match status" value="1"/>
</dbReference>
<reference evidence="6" key="1">
    <citation type="journal article" date="2019" name="Int. J. Syst. Evol. Microbiol.">
        <title>The Global Catalogue of Microorganisms (GCM) 10K type strain sequencing project: providing services to taxonomists for standard genome sequencing and annotation.</title>
        <authorList>
            <consortium name="The Broad Institute Genomics Platform"/>
            <consortium name="The Broad Institute Genome Sequencing Center for Infectious Disease"/>
            <person name="Wu L."/>
            <person name="Ma J."/>
        </authorList>
    </citation>
    <scope>NUCLEOTIDE SEQUENCE [LARGE SCALE GENOMIC DNA]</scope>
    <source>
        <strain evidence="6">CGMCC 1.3240</strain>
    </source>
</reference>
<evidence type="ECO:0000256" key="3">
    <source>
        <dbReference type="ARBA" id="ARBA00023163"/>
    </source>
</evidence>
<name>A0ABW0W2Y3_9BACL</name>
<dbReference type="RefSeq" id="WP_379191167.1">
    <property type="nucleotide sequence ID" value="NZ_JBHSOW010000098.1"/>
</dbReference>
<protein>
    <submittedName>
        <fullName evidence="5">Winged helix-turn-helix transcriptional regulator</fullName>
    </submittedName>
</protein>
<dbReference type="EMBL" id="JBHSOW010000098">
    <property type="protein sequence ID" value="MFC5652527.1"/>
    <property type="molecule type" value="Genomic_DNA"/>
</dbReference>
<dbReference type="PANTHER" id="PTHR33204:SF1">
    <property type="entry name" value="TRANSCRIPTIONAL REGULATOR, MARR FAMILY"/>
    <property type="match status" value="1"/>
</dbReference>
<dbReference type="SUPFAM" id="SSF46785">
    <property type="entry name" value="Winged helix' DNA-binding domain"/>
    <property type="match status" value="1"/>
</dbReference>
<evidence type="ECO:0000259" key="4">
    <source>
        <dbReference type="PROSITE" id="PS51118"/>
    </source>
</evidence>
<dbReference type="Pfam" id="PF01638">
    <property type="entry name" value="HxlR"/>
    <property type="match status" value="1"/>
</dbReference>
<evidence type="ECO:0000256" key="2">
    <source>
        <dbReference type="ARBA" id="ARBA00023125"/>
    </source>
</evidence>
<keyword evidence="1" id="KW-0805">Transcription regulation</keyword>
<evidence type="ECO:0000313" key="6">
    <source>
        <dbReference type="Proteomes" id="UP001596047"/>
    </source>
</evidence>
<dbReference type="Gene3D" id="1.10.10.10">
    <property type="entry name" value="Winged helix-like DNA-binding domain superfamily/Winged helix DNA-binding domain"/>
    <property type="match status" value="1"/>
</dbReference>
<keyword evidence="2" id="KW-0238">DNA-binding</keyword>
<sequence>MMEFSQHLCPKFERALEILGKRWTSMIVYQLLSGPYRFVNLEQSIPNLSGKVLSERLKELEAEGIIQRDVYPETPVRIEYKLTEKGRGLAPLFTEIAAWAEQWMEPPADLPES</sequence>
<dbReference type="PROSITE" id="PS51118">
    <property type="entry name" value="HTH_HXLR"/>
    <property type="match status" value="1"/>
</dbReference>
<organism evidence="5 6">
    <name type="scientific">Paenibacillus solisilvae</name>
    <dbReference type="NCBI Taxonomy" id="2486751"/>
    <lineage>
        <taxon>Bacteria</taxon>
        <taxon>Bacillati</taxon>
        <taxon>Bacillota</taxon>
        <taxon>Bacilli</taxon>
        <taxon>Bacillales</taxon>
        <taxon>Paenibacillaceae</taxon>
        <taxon>Paenibacillus</taxon>
    </lineage>
</organism>
<dbReference type="InterPro" id="IPR036388">
    <property type="entry name" value="WH-like_DNA-bd_sf"/>
</dbReference>
<gene>
    <name evidence="5" type="ORF">ACFPYJ_26095</name>
</gene>
<comment type="caution">
    <text evidence="5">The sequence shown here is derived from an EMBL/GenBank/DDBJ whole genome shotgun (WGS) entry which is preliminary data.</text>
</comment>
<dbReference type="InterPro" id="IPR036390">
    <property type="entry name" value="WH_DNA-bd_sf"/>
</dbReference>
<evidence type="ECO:0000313" key="5">
    <source>
        <dbReference type="EMBL" id="MFC5652527.1"/>
    </source>
</evidence>
<accession>A0ABW0W2Y3</accession>
<dbReference type="InterPro" id="IPR002577">
    <property type="entry name" value="HTH_HxlR"/>
</dbReference>